<proteinExistence type="predicted"/>
<name>A0A2D0J4G8_XENBU</name>
<evidence type="ECO:0000313" key="3">
    <source>
        <dbReference type="Proteomes" id="UP000225833"/>
    </source>
</evidence>
<feature type="chain" id="PRO_5013220354" evidence="1">
    <location>
        <begin position="23"/>
        <end position="173"/>
    </location>
</feature>
<dbReference type="PROSITE" id="PS51257">
    <property type="entry name" value="PROKAR_LIPOPROTEIN"/>
    <property type="match status" value="1"/>
</dbReference>
<organism evidence="2 3">
    <name type="scientific">Xenorhabdus budapestensis</name>
    <dbReference type="NCBI Taxonomy" id="290110"/>
    <lineage>
        <taxon>Bacteria</taxon>
        <taxon>Pseudomonadati</taxon>
        <taxon>Pseudomonadota</taxon>
        <taxon>Gammaproteobacteria</taxon>
        <taxon>Enterobacterales</taxon>
        <taxon>Morganellaceae</taxon>
        <taxon>Xenorhabdus</taxon>
    </lineage>
</organism>
<comment type="caution">
    <text evidence="2">The sequence shown here is derived from an EMBL/GenBank/DDBJ whole genome shotgun (WGS) entry which is preliminary data.</text>
</comment>
<evidence type="ECO:0000313" key="2">
    <source>
        <dbReference type="EMBL" id="PHM29385.1"/>
    </source>
</evidence>
<dbReference type="AlphaFoldDB" id="A0A2D0J4G8"/>
<evidence type="ECO:0000256" key="1">
    <source>
        <dbReference type="SAM" id="SignalP"/>
    </source>
</evidence>
<gene>
    <name evidence="2" type="ORF">Xbud_00844</name>
</gene>
<accession>A0A2D0J4G8</accession>
<dbReference type="EMBL" id="NIBS01000002">
    <property type="protein sequence ID" value="PHM29385.1"/>
    <property type="molecule type" value="Genomic_DNA"/>
</dbReference>
<reference evidence="2 3" key="1">
    <citation type="journal article" date="2017" name="Nat. Microbiol.">
        <title>Natural product diversity associated with the nematode symbionts Photorhabdus and Xenorhabdus.</title>
        <authorList>
            <person name="Tobias N.J."/>
            <person name="Wolff H."/>
            <person name="Djahanschiri B."/>
            <person name="Grundmann F."/>
            <person name="Kronenwerth M."/>
            <person name="Shi Y.M."/>
            <person name="Simonyi S."/>
            <person name="Grun P."/>
            <person name="Shapiro-Ilan D."/>
            <person name="Pidot S.J."/>
            <person name="Stinear T.P."/>
            <person name="Ebersberger I."/>
            <person name="Bode H.B."/>
        </authorList>
    </citation>
    <scope>NUCLEOTIDE SEQUENCE [LARGE SCALE GENOMIC DNA]</scope>
    <source>
        <strain evidence="2 3">DSM 16342</strain>
    </source>
</reference>
<dbReference type="Proteomes" id="UP000225833">
    <property type="component" value="Unassembled WGS sequence"/>
</dbReference>
<dbReference type="OrthoDB" id="6465179at2"/>
<keyword evidence="1" id="KW-0732">Signal</keyword>
<sequence>MKIKGIHSLFFLTVIGCFQALAYDFSYKSDIPADNKPSGEYLKKREELGANYWNVNKLAQDNALAEKREEELKEYTKKNDSNMYVEISPSWDYAKERHFMNELSLLSQHKERVGLSYSWNNKDLQFYQIKEARFMREIIRSNRRKCYRETRQKLEKERGNLYSEMEISDACGR</sequence>
<protein>
    <submittedName>
        <fullName evidence="2">Uncharacterized protein</fullName>
    </submittedName>
</protein>
<feature type="signal peptide" evidence="1">
    <location>
        <begin position="1"/>
        <end position="22"/>
    </location>
</feature>
<dbReference type="RefSeq" id="WP_099134869.1">
    <property type="nucleotide sequence ID" value="NZ_CAWNNJ010000086.1"/>
</dbReference>